<keyword evidence="2" id="KW-1185">Reference proteome</keyword>
<dbReference type="EMBL" id="CP137892">
    <property type="protein sequence ID" value="WPC05958.1"/>
    <property type="molecule type" value="Genomic_DNA"/>
</dbReference>
<reference evidence="1 2" key="1">
    <citation type="submission" date="2023-11" db="EMBL/GenBank/DDBJ databases">
        <title>Complete genome of Pseudomonas benzenivorans BA3361.</title>
        <authorList>
            <person name="Shin S.Y."/>
            <person name="Song J."/>
            <person name="Kang H."/>
        </authorList>
    </citation>
    <scope>NUCLEOTIDE SEQUENCE [LARGE SCALE GENOMIC DNA]</scope>
    <source>
        <strain evidence="1 2">HNIBRBA3361</strain>
    </source>
</reference>
<evidence type="ECO:0000313" key="1">
    <source>
        <dbReference type="EMBL" id="WPC05958.1"/>
    </source>
</evidence>
<proteinExistence type="predicted"/>
<accession>A0ABZ0PXP0</accession>
<gene>
    <name evidence="1" type="ORF">SBP02_04185</name>
</gene>
<protein>
    <recommendedName>
        <fullName evidence="3">DUF5655 domain-containing protein</fullName>
    </recommendedName>
</protein>
<evidence type="ECO:0000313" key="2">
    <source>
        <dbReference type="Proteomes" id="UP001305928"/>
    </source>
</evidence>
<dbReference type="RefSeq" id="WP_318645143.1">
    <property type="nucleotide sequence ID" value="NZ_CP137892.1"/>
</dbReference>
<name>A0ABZ0PXP0_9PSED</name>
<sequence length="139" mass="15804">MRLSYNKDAFQNNNKLSIIYQKLIKIELELKEILYPIKQHDFSHDILTALNRACARKPSHIRAWSSSGSARLKTALGSLWCYGRDGSALSVDSQNYPNIRYIRHVNDHPGSLESVSDQDLTDLEGAVDYIANIIKRNLS</sequence>
<dbReference type="Proteomes" id="UP001305928">
    <property type="component" value="Chromosome"/>
</dbReference>
<evidence type="ECO:0008006" key="3">
    <source>
        <dbReference type="Google" id="ProtNLM"/>
    </source>
</evidence>
<organism evidence="1 2">
    <name type="scientific">Pseudomonas benzenivorans</name>
    <dbReference type="NCBI Taxonomy" id="556533"/>
    <lineage>
        <taxon>Bacteria</taxon>
        <taxon>Pseudomonadati</taxon>
        <taxon>Pseudomonadota</taxon>
        <taxon>Gammaproteobacteria</taxon>
        <taxon>Pseudomonadales</taxon>
        <taxon>Pseudomonadaceae</taxon>
        <taxon>Pseudomonas</taxon>
    </lineage>
</organism>